<gene>
    <name evidence="2" type="ORF">DFH07DRAFT_722938</name>
</gene>
<evidence type="ECO:0000313" key="2">
    <source>
        <dbReference type="EMBL" id="KAJ7747131.1"/>
    </source>
</evidence>
<accession>A0AAD7IR82</accession>
<dbReference type="AlphaFoldDB" id="A0AAD7IR82"/>
<evidence type="ECO:0000313" key="3">
    <source>
        <dbReference type="Proteomes" id="UP001215280"/>
    </source>
</evidence>
<name>A0AAD7IR82_9AGAR</name>
<proteinExistence type="predicted"/>
<feature type="non-terminal residue" evidence="2">
    <location>
        <position position="107"/>
    </location>
</feature>
<feature type="domain" description="BTB" evidence="1">
    <location>
        <begin position="1"/>
        <end position="64"/>
    </location>
</feature>
<keyword evidence="3" id="KW-1185">Reference proteome</keyword>
<feature type="non-terminal residue" evidence="2">
    <location>
        <position position="1"/>
    </location>
</feature>
<protein>
    <recommendedName>
        <fullName evidence="1">BTB domain-containing protein</fullName>
    </recommendedName>
</protein>
<organism evidence="2 3">
    <name type="scientific">Mycena maculata</name>
    <dbReference type="NCBI Taxonomy" id="230809"/>
    <lineage>
        <taxon>Eukaryota</taxon>
        <taxon>Fungi</taxon>
        <taxon>Dikarya</taxon>
        <taxon>Basidiomycota</taxon>
        <taxon>Agaricomycotina</taxon>
        <taxon>Agaricomycetes</taxon>
        <taxon>Agaricomycetidae</taxon>
        <taxon>Agaricales</taxon>
        <taxon>Marasmiineae</taxon>
        <taxon>Mycenaceae</taxon>
        <taxon>Mycena</taxon>
    </lineage>
</organism>
<dbReference type="SUPFAM" id="SSF54695">
    <property type="entry name" value="POZ domain"/>
    <property type="match status" value="1"/>
</dbReference>
<dbReference type="PROSITE" id="PS50097">
    <property type="entry name" value="BTB"/>
    <property type="match status" value="1"/>
</dbReference>
<reference evidence="2" key="1">
    <citation type="submission" date="2023-03" db="EMBL/GenBank/DDBJ databases">
        <title>Massive genome expansion in bonnet fungi (Mycena s.s.) driven by repeated elements and novel gene families across ecological guilds.</title>
        <authorList>
            <consortium name="Lawrence Berkeley National Laboratory"/>
            <person name="Harder C.B."/>
            <person name="Miyauchi S."/>
            <person name="Viragh M."/>
            <person name="Kuo A."/>
            <person name="Thoen E."/>
            <person name="Andreopoulos B."/>
            <person name="Lu D."/>
            <person name="Skrede I."/>
            <person name="Drula E."/>
            <person name="Henrissat B."/>
            <person name="Morin E."/>
            <person name="Kohler A."/>
            <person name="Barry K."/>
            <person name="LaButti K."/>
            <person name="Morin E."/>
            <person name="Salamov A."/>
            <person name="Lipzen A."/>
            <person name="Mereny Z."/>
            <person name="Hegedus B."/>
            <person name="Baldrian P."/>
            <person name="Stursova M."/>
            <person name="Weitz H."/>
            <person name="Taylor A."/>
            <person name="Grigoriev I.V."/>
            <person name="Nagy L.G."/>
            <person name="Martin F."/>
            <person name="Kauserud H."/>
        </authorList>
    </citation>
    <scope>NUCLEOTIDE SEQUENCE</scope>
    <source>
        <strain evidence="2">CBHHK188m</strain>
    </source>
</reference>
<sequence>LFRVSKSILTARSSVFADMASFPQSEGNSKDMVDGSFVVRLDDSAADVDVFLRAIFDSNYFMPPPALVSMPLALGVLRLAHRYNVDYLFRRALQHLATECPSDLFEF</sequence>
<comment type="caution">
    <text evidence="2">The sequence shown here is derived from an EMBL/GenBank/DDBJ whole genome shotgun (WGS) entry which is preliminary data.</text>
</comment>
<dbReference type="EMBL" id="JARJLG010000095">
    <property type="protein sequence ID" value="KAJ7747131.1"/>
    <property type="molecule type" value="Genomic_DNA"/>
</dbReference>
<dbReference type="InterPro" id="IPR000210">
    <property type="entry name" value="BTB/POZ_dom"/>
</dbReference>
<evidence type="ECO:0000259" key="1">
    <source>
        <dbReference type="PROSITE" id="PS50097"/>
    </source>
</evidence>
<dbReference type="Proteomes" id="UP001215280">
    <property type="component" value="Unassembled WGS sequence"/>
</dbReference>
<dbReference type="Gene3D" id="3.30.710.10">
    <property type="entry name" value="Potassium Channel Kv1.1, Chain A"/>
    <property type="match status" value="1"/>
</dbReference>
<dbReference type="InterPro" id="IPR011333">
    <property type="entry name" value="SKP1/BTB/POZ_sf"/>
</dbReference>